<evidence type="ECO:0000313" key="2">
    <source>
        <dbReference type="EMBL" id="TEB44765.1"/>
    </source>
</evidence>
<dbReference type="AlphaFoldDB" id="A0A4Y7UE94"/>
<evidence type="ECO:0000313" key="1">
    <source>
        <dbReference type="EMBL" id="TCN59461.1"/>
    </source>
</evidence>
<protein>
    <submittedName>
        <fullName evidence="2">Uncharacterized protein</fullName>
    </submittedName>
</protein>
<dbReference type="Proteomes" id="UP000295270">
    <property type="component" value="Unassembled WGS sequence"/>
</dbReference>
<proteinExistence type="predicted"/>
<gene>
    <name evidence="2" type="ORF">D0809_06070</name>
    <name evidence="1" type="ORF">EV142_10278</name>
</gene>
<sequence>MPKIIFFLLFPIALIAQKDNFTKKITKVNGDLNKDGLADYVLVLQDTLSDNAPYKLEIYFAEANGSFKRILSSVKAIDPAFPEGKKGYYSGNAFSEITIKKGILSIENELLRGHFEHKFRYQNNNFELIGFSEVYSDGQGTMGQIDFNLSTGIRIKKTEPYGEDNFPVTKTQKKISMRPLPKLQDFAPFKTEYF</sequence>
<evidence type="ECO:0000313" key="3">
    <source>
        <dbReference type="Proteomes" id="UP000295270"/>
    </source>
</evidence>
<reference evidence="1 3" key="1">
    <citation type="journal article" date="2015" name="Stand. Genomic Sci.">
        <title>Genomic Encyclopedia of Bacterial and Archaeal Type Strains, Phase III: the genomes of soil and plant-associated and newly described type strains.</title>
        <authorList>
            <person name="Whitman W.B."/>
            <person name="Woyke T."/>
            <person name="Klenk H.P."/>
            <person name="Zhou Y."/>
            <person name="Lilburn T.G."/>
            <person name="Beck B.J."/>
            <person name="De Vos P."/>
            <person name="Vandamme P."/>
            <person name="Eisen J.A."/>
            <person name="Garrity G."/>
            <person name="Hugenholtz P."/>
            <person name="Kyrpides N.C."/>
        </authorList>
    </citation>
    <scope>NUCLEOTIDE SEQUENCE [LARGE SCALE GENOMIC DNA]</scope>
    <source>
        <strain evidence="1 3">P5626</strain>
    </source>
</reference>
<dbReference type="OrthoDB" id="86940at2"/>
<dbReference type="Proteomes" id="UP000298340">
    <property type="component" value="Unassembled WGS sequence"/>
</dbReference>
<dbReference type="EMBL" id="QWDN01000002">
    <property type="protein sequence ID" value="TEB44765.1"/>
    <property type="molecule type" value="Genomic_DNA"/>
</dbReference>
<organism evidence="2 4">
    <name type="scientific">Flavobacterium circumlabens</name>
    <dbReference type="NCBI Taxonomy" id="2133765"/>
    <lineage>
        <taxon>Bacteria</taxon>
        <taxon>Pseudomonadati</taxon>
        <taxon>Bacteroidota</taxon>
        <taxon>Flavobacteriia</taxon>
        <taxon>Flavobacteriales</taxon>
        <taxon>Flavobacteriaceae</taxon>
        <taxon>Flavobacterium</taxon>
    </lineage>
</organism>
<reference evidence="1" key="3">
    <citation type="submission" date="2019-03" db="EMBL/GenBank/DDBJ databases">
        <authorList>
            <person name="Whitman W."/>
            <person name="Huntemann M."/>
            <person name="Clum A."/>
            <person name="Pillay M."/>
            <person name="Palaniappan K."/>
            <person name="Varghese N."/>
            <person name="Mikhailova N."/>
            <person name="Stamatis D."/>
            <person name="Reddy T."/>
            <person name="Daum C."/>
            <person name="Shapiro N."/>
            <person name="Ivanova N."/>
            <person name="Kyrpides N."/>
            <person name="Woyke T."/>
        </authorList>
    </citation>
    <scope>NUCLEOTIDE SEQUENCE</scope>
    <source>
        <strain evidence="1">P5626</strain>
    </source>
</reference>
<reference evidence="2 4" key="2">
    <citation type="journal article" date="2018" name="Syst. Appl. Microbiol.">
        <title>Flavobacterium circumlabens sp. nov. and Flavobacterium cupreum sp. nov., two psychrotrophic species isolated from Antarctic environmental samples.</title>
        <authorList>
            <person name="Kralova S."/>
            <person name="Busse H.J."/>
            <person name="Svec P."/>
            <person name="Maslanova I."/>
            <person name="Stankova E."/>
            <person name="Bartak M."/>
            <person name="Sedlacek I."/>
        </authorList>
    </citation>
    <scope>NUCLEOTIDE SEQUENCE [LARGE SCALE GENOMIC DNA]</scope>
    <source>
        <strain evidence="2 4">CCM 8828</strain>
    </source>
</reference>
<comment type="caution">
    <text evidence="2">The sequence shown here is derived from an EMBL/GenBank/DDBJ whole genome shotgun (WGS) entry which is preliminary data.</text>
</comment>
<dbReference type="RefSeq" id="WP_132033342.1">
    <property type="nucleotide sequence ID" value="NZ_QWDN01000002.1"/>
</dbReference>
<accession>A0A4Y7UE94</accession>
<keyword evidence="3" id="KW-1185">Reference proteome</keyword>
<name>A0A4Y7UE94_9FLAO</name>
<evidence type="ECO:0000313" key="4">
    <source>
        <dbReference type="Proteomes" id="UP000298340"/>
    </source>
</evidence>
<dbReference type="EMBL" id="SLWA01000002">
    <property type="protein sequence ID" value="TCN59461.1"/>
    <property type="molecule type" value="Genomic_DNA"/>
</dbReference>